<feature type="chain" id="PRO_5042227762" description="Phospholipase A2" evidence="3">
    <location>
        <begin position="22"/>
        <end position="166"/>
    </location>
</feature>
<feature type="signal peptide" evidence="3">
    <location>
        <begin position="1"/>
        <end position="21"/>
    </location>
</feature>
<evidence type="ECO:0000256" key="2">
    <source>
        <dbReference type="ARBA" id="ARBA00022525"/>
    </source>
</evidence>
<dbReference type="AlphaFoldDB" id="A0AAD8QV27"/>
<dbReference type="EMBL" id="JAUUTY010000007">
    <property type="protein sequence ID" value="KAK1608382.1"/>
    <property type="molecule type" value="Genomic_DNA"/>
</dbReference>
<name>A0AAD8QV27_LOLMU</name>
<dbReference type="GO" id="GO:0006644">
    <property type="term" value="P:phospholipid metabolic process"/>
    <property type="evidence" value="ECO:0007669"/>
    <property type="project" value="InterPro"/>
</dbReference>
<comment type="caution">
    <text evidence="4">The sequence shown here is derived from an EMBL/GenBank/DDBJ whole genome shotgun (WGS) entry which is preliminary data.</text>
</comment>
<protein>
    <recommendedName>
        <fullName evidence="6">Phospholipase A2</fullName>
    </recommendedName>
</protein>
<accession>A0AAD8QV27</accession>
<reference evidence="4" key="1">
    <citation type="submission" date="2023-07" db="EMBL/GenBank/DDBJ databases">
        <title>A chromosome-level genome assembly of Lolium multiflorum.</title>
        <authorList>
            <person name="Chen Y."/>
            <person name="Copetti D."/>
            <person name="Kolliker R."/>
            <person name="Studer B."/>
        </authorList>
    </citation>
    <scope>NUCLEOTIDE SEQUENCE</scope>
    <source>
        <strain evidence="4">02402/16</strain>
        <tissue evidence="4">Leaf</tissue>
    </source>
</reference>
<evidence type="ECO:0000256" key="1">
    <source>
        <dbReference type="ARBA" id="ARBA00004613"/>
    </source>
</evidence>
<keyword evidence="2" id="KW-0964">Secreted</keyword>
<sequence>MHVGRLLPLAILLAAGYRSLALGIFGASPPSSAGDSSSSCSRTCESAYCSGTIEAPLMRYGKYCGVSYTGCPSEPPCDALDACCMLHDACVNATDNDYLNMWCNQSLLDCVAAVRTAAVVVEAGGSEEAVFRTFEGNNCNATDVADEITSIIEAAVYAERILHRVP</sequence>
<dbReference type="Gene3D" id="1.20.90.10">
    <property type="entry name" value="Phospholipase A2 domain"/>
    <property type="match status" value="1"/>
</dbReference>
<dbReference type="InterPro" id="IPR036444">
    <property type="entry name" value="PLipase_A2_dom_sf"/>
</dbReference>
<comment type="subcellular location">
    <subcellularLocation>
        <location evidence="1">Secreted</location>
    </subcellularLocation>
</comment>
<dbReference type="PROSITE" id="PS00118">
    <property type="entry name" value="PA2_HIS"/>
    <property type="match status" value="1"/>
</dbReference>
<dbReference type="InterPro" id="IPR033113">
    <property type="entry name" value="PLA2_histidine"/>
</dbReference>
<dbReference type="Proteomes" id="UP001231189">
    <property type="component" value="Unassembled WGS sequence"/>
</dbReference>
<gene>
    <name evidence="4" type="ORF">QYE76_032055</name>
</gene>
<evidence type="ECO:0000256" key="3">
    <source>
        <dbReference type="SAM" id="SignalP"/>
    </source>
</evidence>
<organism evidence="4 5">
    <name type="scientific">Lolium multiflorum</name>
    <name type="common">Italian ryegrass</name>
    <name type="synonym">Lolium perenne subsp. multiflorum</name>
    <dbReference type="NCBI Taxonomy" id="4521"/>
    <lineage>
        <taxon>Eukaryota</taxon>
        <taxon>Viridiplantae</taxon>
        <taxon>Streptophyta</taxon>
        <taxon>Embryophyta</taxon>
        <taxon>Tracheophyta</taxon>
        <taxon>Spermatophyta</taxon>
        <taxon>Magnoliopsida</taxon>
        <taxon>Liliopsida</taxon>
        <taxon>Poales</taxon>
        <taxon>Poaceae</taxon>
        <taxon>BOP clade</taxon>
        <taxon>Pooideae</taxon>
        <taxon>Poodae</taxon>
        <taxon>Poeae</taxon>
        <taxon>Poeae Chloroplast Group 2 (Poeae type)</taxon>
        <taxon>Loliodinae</taxon>
        <taxon>Loliinae</taxon>
        <taxon>Lolium</taxon>
    </lineage>
</organism>
<evidence type="ECO:0000313" key="4">
    <source>
        <dbReference type="EMBL" id="KAK1608382.1"/>
    </source>
</evidence>
<evidence type="ECO:0000313" key="5">
    <source>
        <dbReference type="Proteomes" id="UP001231189"/>
    </source>
</evidence>
<proteinExistence type="predicted"/>
<dbReference type="GO" id="GO:0005576">
    <property type="term" value="C:extracellular region"/>
    <property type="evidence" value="ECO:0007669"/>
    <property type="project" value="UniProtKB-SubCell"/>
</dbReference>
<keyword evidence="5" id="KW-1185">Reference proteome</keyword>
<dbReference type="FunFam" id="1.20.90.10:FF:000013">
    <property type="entry name" value="Phospholipase A2"/>
    <property type="match status" value="1"/>
</dbReference>
<dbReference type="GO" id="GO:0004623">
    <property type="term" value="F:phospholipase A2 activity"/>
    <property type="evidence" value="ECO:0007669"/>
    <property type="project" value="InterPro"/>
</dbReference>
<dbReference type="SUPFAM" id="SSF48619">
    <property type="entry name" value="Phospholipase A2, PLA2"/>
    <property type="match status" value="1"/>
</dbReference>
<keyword evidence="3" id="KW-0732">Signal</keyword>
<dbReference type="GO" id="GO:0050482">
    <property type="term" value="P:arachidonate secretion"/>
    <property type="evidence" value="ECO:0007669"/>
    <property type="project" value="InterPro"/>
</dbReference>
<evidence type="ECO:0008006" key="6">
    <source>
        <dbReference type="Google" id="ProtNLM"/>
    </source>
</evidence>